<protein>
    <submittedName>
        <fullName evidence="1">Uncharacterized protein</fullName>
    </submittedName>
</protein>
<organism evidence="1">
    <name type="scientific">Anguilla anguilla</name>
    <name type="common">European freshwater eel</name>
    <name type="synonym">Muraena anguilla</name>
    <dbReference type="NCBI Taxonomy" id="7936"/>
    <lineage>
        <taxon>Eukaryota</taxon>
        <taxon>Metazoa</taxon>
        <taxon>Chordata</taxon>
        <taxon>Craniata</taxon>
        <taxon>Vertebrata</taxon>
        <taxon>Euteleostomi</taxon>
        <taxon>Actinopterygii</taxon>
        <taxon>Neopterygii</taxon>
        <taxon>Teleostei</taxon>
        <taxon>Anguilliformes</taxon>
        <taxon>Anguillidae</taxon>
        <taxon>Anguilla</taxon>
    </lineage>
</organism>
<dbReference type="AlphaFoldDB" id="A0A0E9S895"/>
<name>A0A0E9S895_ANGAN</name>
<accession>A0A0E9S895</accession>
<sequence>MRNIHCTTACVSLPPIIFKMGGWASSTDIHAPFVTEVLIWVSEVSAAISVVACILRTGGCGVGALEEMHLMRRVDYWHKDLTAVLKDTTIPGPHSSS</sequence>
<evidence type="ECO:0000313" key="1">
    <source>
        <dbReference type="EMBL" id="JAH36890.1"/>
    </source>
</evidence>
<reference evidence="1" key="2">
    <citation type="journal article" date="2015" name="Fish Shellfish Immunol.">
        <title>Early steps in the European eel (Anguilla anguilla)-Vibrio vulnificus interaction in the gills: Role of the RtxA13 toxin.</title>
        <authorList>
            <person name="Callol A."/>
            <person name="Pajuelo D."/>
            <person name="Ebbesson L."/>
            <person name="Teles M."/>
            <person name="MacKenzie S."/>
            <person name="Amaro C."/>
        </authorList>
    </citation>
    <scope>NUCLEOTIDE SEQUENCE</scope>
</reference>
<proteinExistence type="predicted"/>
<dbReference type="EMBL" id="GBXM01071687">
    <property type="protein sequence ID" value="JAH36890.1"/>
    <property type="molecule type" value="Transcribed_RNA"/>
</dbReference>
<reference evidence="1" key="1">
    <citation type="submission" date="2014-11" db="EMBL/GenBank/DDBJ databases">
        <authorList>
            <person name="Amaro Gonzalez C."/>
        </authorList>
    </citation>
    <scope>NUCLEOTIDE SEQUENCE</scope>
</reference>